<comment type="cofactor">
    <cofactor evidence="1">
        <name>a divalent metal cation</name>
        <dbReference type="ChEBI" id="CHEBI:60240"/>
    </cofactor>
</comment>
<dbReference type="NCBIfam" id="NF007849">
    <property type="entry name" value="PRK10558.1"/>
    <property type="match status" value="1"/>
</dbReference>
<evidence type="ECO:0000256" key="3">
    <source>
        <dbReference type="ARBA" id="ARBA00022723"/>
    </source>
</evidence>
<evidence type="ECO:0000256" key="1">
    <source>
        <dbReference type="ARBA" id="ARBA00001968"/>
    </source>
</evidence>
<organism evidence="9 10">
    <name type="scientific">Martelella radicis</name>
    <dbReference type="NCBI Taxonomy" id="1397476"/>
    <lineage>
        <taxon>Bacteria</taxon>
        <taxon>Pseudomonadati</taxon>
        <taxon>Pseudomonadota</taxon>
        <taxon>Alphaproteobacteria</taxon>
        <taxon>Hyphomicrobiales</taxon>
        <taxon>Aurantimonadaceae</taxon>
        <taxon>Martelella</taxon>
    </lineage>
</organism>
<comment type="catalytic activity">
    <reaction evidence="7">
        <text>D-glyceraldehyde + pyruvate = 2-dehydro-3-deoxy-L-galactonate</text>
        <dbReference type="Rhea" id="RHEA:80055"/>
        <dbReference type="ChEBI" id="CHEBI:15361"/>
        <dbReference type="ChEBI" id="CHEBI:17378"/>
        <dbReference type="ChEBI" id="CHEBI:75545"/>
    </reaction>
</comment>
<sequence length="296" mass="31347">MGGATPYSGIPNTFRQNILANRVQIGCWSALGSHISMEVLGLAGFDWLLLDGEHAPNDVLSFIPQLMALKDSPSAPVVRPQSNDTVLIKRLLDSGFYNFLIPFVQSAEDARRAVAATRYPPEGVRGVSVSQRSNRYGAIPDYIKVVNDNITVLVQIESPAAVNEIEAIAAVAGVDGIFIGPSDLAAGYGHLGNANHPEVQKVIADVFAVAARHGKATGILAPVEADARRYLAMGATFVAVGSDLGLFRNATQQLYNTYRGEADAEAAAGAPCRPAEHVAGTVEAAHSNEDAREENT</sequence>
<proteinExistence type="inferred from homology"/>
<dbReference type="InterPro" id="IPR017648">
    <property type="entry name" value="GarL"/>
</dbReference>
<evidence type="ECO:0000313" key="10">
    <source>
        <dbReference type="Proteomes" id="UP000530571"/>
    </source>
</evidence>
<feature type="domain" description="HpcH/HpaI aldolase/citrate lyase" evidence="8">
    <location>
        <begin position="24"/>
        <end position="250"/>
    </location>
</feature>
<dbReference type="NCBIfam" id="TIGR03239">
    <property type="entry name" value="GarL"/>
    <property type="match status" value="1"/>
</dbReference>
<evidence type="ECO:0000259" key="8">
    <source>
        <dbReference type="Pfam" id="PF03328"/>
    </source>
</evidence>
<dbReference type="Gene3D" id="3.20.20.60">
    <property type="entry name" value="Phosphoenolpyruvate-binding domains"/>
    <property type="match status" value="1"/>
</dbReference>
<dbReference type="Pfam" id="PF03328">
    <property type="entry name" value="HpcH_HpaI"/>
    <property type="match status" value="1"/>
</dbReference>
<dbReference type="InterPro" id="IPR005000">
    <property type="entry name" value="Aldolase/citrate-lyase_domain"/>
</dbReference>
<evidence type="ECO:0000256" key="6">
    <source>
        <dbReference type="ARBA" id="ARBA00023317"/>
    </source>
</evidence>
<dbReference type="Proteomes" id="UP000530571">
    <property type="component" value="Unassembled WGS sequence"/>
</dbReference>
<dbReference type="GO" id="GO:0019394">
    <property type="term" value="P:glucarate catabolic process"/>
    <property type="evidence" value="ECO:0007669"/>
    <property type="project" value="InterPro"/>
</dbReference>
<dbReference type="InterPro" id="IPR040442">
    <property type="entry name" value="Pyrv_kinase-like_dom_sf"/>
</dbReference>
<evidence type="ECO:0000256" key="4">
    <source>
        <dbReference type="ARBA" id="ARBA00022842"/>
    </source>
</evidence>
<gene>
    <name evidence="9" type="ORF">GGR30_004552</name>
</gene>
<accession>A0A7W6KNN9</accession>
<dbReference type="GO" id="GO:0046872">
    <property type="term" value="F:metal ion binding"/>
    <property type="evidence" value="ECO:0007669"/>
    <property type="project" value="UniProtKB-KW"/>
</dbReference>
<protein>
    <submittedName>
        <fullName evidence="9">2-dehydro-3-deoxyglucarate aldolase</fullName>
        <ecNumber evidence="9">4.1.2.20</ecNumber>
    </submittedName>
</protein>
<dbReference type="InterPro" id="IPR050251">
    <property type="entry name" value="HpcH-HpaI_aldolase"/>
</dbReference>
<dbReference type="SUPFAM" id="SSF51621">
    <property type="entry name" value="Phosphoenolpyruvate/pyruvate domain"/>
    <property type="match status" value="1"/>
</dbReference>
<keyword evidence="6" id="KW-0670">Pyruvate</keyword>
<keyword evidence="3" id="KW-0479">Metal-binding</keyword>
<comment type="caution">
    <text evidence="9">The sequence shown here is derived from an EMBL/GenBank/DDBJ whole genome shotgun (WGS) entry which is preliminary data.</text>
</comment>
<evidence type="ECO:0000256" key="7">
    <source>
        <dbReference type="ARBA" id="ARBA00045074"/>
    </source>
</evidence>
<dbReference type="GO" id="GO:0008672">
    <property type="term" value="F:2-dehydro-3-deoxyglucarate aldolase activity"/>
    <property type="evidence" value="ECO:0007669"/>
    <property type="project" value="UniProtKB-EC"/>
</dbReference>
<dbReference type="FunFam" id="3.20.20.60:FF:000004">
    <property type="entry name" value="5-keto-4-deoxy-D-glucarate aldolase"/>
    <property type="match status" value="1"/>
</dbReference>
<evidence type="ECO:0000256" key="2">
    <source>
        <dbReference type="ARBA" id="ARBA00005568"/>
    </source>
</evidence>
<name>A0A7W6KNN9_9HYPH</name>
<dbReference type="PANTHER" id="PTHR30502">
    <property type="entry name" value="2-KETO-3-DEOXY-L-RHAMNONATE ALDOLASE"/>
    <property type="match status" value="1"/>
</dbReference>
<keyword evidence="5 9" id="KW-0456">Lyase</keyword>
<dbReference type="RefSeq" id="WP_183491417.1">
    <property type="nucleotide sequence ID" value="NZ_JACIDZ010000027.1"/>
</dbReference>
<evidence type="ECO:0000256" key="5">
    <source>
        <dbReference type="ARBA" id="ARBA00023239"/>
    </source>
</evidence>
<dbReference type="EC" id="4.1.2.20" evidence="9"/>
<comment type="similarity">
    <text evidence="2">Belongs to the HpcH/HpaI aldolase family.</text>
</comment>
<dbReference type="PANTHER" id="PTHR30502:SF4">
    <property type="entry name" value="5-KETO-4-DEOXY-D-GLUCARATE ALDOLASE"/>
    <property type="match status" value="1"/>
</dbReference>
<keyword evidence="10" id="KW-1185">Reference proteome</keyword>
<dbReference type="EMBL" id="JACIDZ010000027">
    <property type="protein sequence ID" value="MBB4124592.1"/>
    <property type="molecule type" value="Genomic_DNA"/>
</dbReference>
<dbReference type="GO" id="GO:0005737">
    <property type="term" value="C:cytoplasm"/>
    <property type="evidence" value="ECO:0007669"/>
    <property type="project" value="TreeGrafter"/>
</dbReference>
<dbReference type="InterPro" id="IPR015813">
    <property type="entry name" value="Pyrv/PenolPyrv_kinase-like_dom"/>
</dbReference>
<keyword evidence="4" id="KW-0460">Magnesium</keyword>
<reference evidence="9 10" key="1">
    <citation type="submission" date="2020-08" db="EMBL/GenBank/DDBJ databases">
        <title>Genomic Encyclopedia of Type Strains, Phase IV (KMG-IV): sequencing the most valuable type-strain genomes for metagenomic binning, comparative biology and taxonomic classification.</title>
        <authorList>
            <person name="Goeker M."/>
        </authorList>
    </citation>
    <scope>NUCLEOTIDE SEQUENCE [LARGE SCALE GENOMIC DNA]</scope>
    <source>
        <strain evidence="9 10">DSM 28101</strain>
    </source>
</reference>
<evidence type="ECO:0000313" key="9">
    <source>
        <dbReference type="EMBL" id="MBB4124592.1"/>
    </source>
</evidence>
<dbReference type="AlphaFoldDB" id="A0A7W6KNN9"/>